<evidence type="ECO:0000256" key="1">
    <source>
        <dbReference type="ARBA" id="ARBA00010641"/>
    </source>
</evidence>
<evidence type="ECO:0000256" key="2">
    <source>
        <dbReference type="ARBA" id="ARBA00023015"/>
    </source>
</evidence>
<reference evidence="8" key="1">
    <citation type="submission" date="2016-10" db="EMBL/GenBank/DDBJ databases">
        <authorList>
            <person name="Varghese N."/>
            <person name="Submissions S."/>
        </authorList>
    </citation>
    <scope>NUCLEOTIDE SEQUENCE [LARGE SCALE GENOMIC DNA]</scope>
    <source>
        <strain evidence="8">DSM 3695</strain>
    </source>
</reference>
<proteinExistence type="inferred from homology"/>
<dbReference type="AlphaFoldDB" id="A0A1I0RFH1"/>
<accession>A0A1I0RFH1</accession>
<keyword evidence="4" id="KW-0804">Transcription</keyword>
<dbReference type="PANTHER" id="PTHR43133">
    <property type="entry name" value="RNA POLYMERASE ECF-TYPE SIGMA FACTO"/>
    <property type="match status" value="1"/>
</dbReference>
<evidence type="ECO:0000313" key="8">
    <source>
        <dbReference type="Proteomes" id="UP000199310"/>
    </source>
</evidence>
<dbReference type="Pfam" id="PF08281">
    <property type="entry name" value="Sigma70_r4_2"/>
    <property type="match status" value="1"/>
</dbReference>
<dbReference type="InterPro" id="IPR013249">
    <property type="entry name" value="RNA_pol_sigma70_r4_t2"/>
</dbReference>
<dbReference type="OrthoDB" id="711087at2"/>
<organism evidence="7 8">
    <name type="scientific">Chitinophaga arvensicola</name>
    <dbReference type="NCBI Taxonomy" id="29529"/>
    <lineage>
        <taxon>Bacteria</taxon>
        <taxon>Pseudomonadati</taxon>
        <taxon>Bacteroidota</taxon>
        <taxon>Chitinophagia</taxon>
        <taxon>Chitinophagales</taxon>
        <taxon>Chitinophagaceae</taxon>
        <taxon>Chitinophaga</taxon>
    </lineage>
</organism>
<dbReference type="InterPro" id="IPR036388">
    <property type="entry name" value="WH-like_DNA-bd_sf"/>
</dbReference>
<evidence type="ECO:0000259" key="6">
    <source>
        <dbReference type="Pfam" id="PF08281"/>
    </source>
</evidence>
<dbReference type="SUPFAM" id="SSF88946">
    <property type="entry name" value="Sigma2 domain of RNA polymerase sigma factors"/>
    <property type="match status" value="1"/>
</dbReference>
<keyword evidence="3" id="KW-0731">Sigma factor</keyword>
<evidence type="ECO:0000256" key="4">
    <source>
        <dbReference type="ARBA" id="ARBA00023163"/>
    </source>
</evidence>
<protein>
    <submittedName>
        <fullName evidence="7">RNA polymerase sigma-70 factor, ECF subfamily</fullName>
    </submittedName>
</protein>
<dbReference type="EMBL" id="FOJG01000001">
    <property type="protein sequence ID" value="SEW38987.1"/>
    <property type="molecule type" value="Genomic_DNA"/>
</dbReference>
<dbReference type="STRING" id="29529.SAMN04488122_2685"/>
<dbReference type="InterPro" id="IPR013324">
    <property type="entry name" value="RNA_pol_sigma_r3/r4-like"/>
</dbReference>
<evidence type="ECO:0000313" key="7">
    <source>
        <dbReference type="EMBL" id="SEW38987.1"/>
    </source>
</evidence>
<dbReference type="RefSeq" id="WP_089895448.1">
    <property type="nucleotide sequence ID" value="NZ_FOJG01000001.1"/>
</dbReference>
<dbReference type="InterPro" id="IPR014284">
    <property type="entry name" value="RNA_pol_sigma-70_dom"/>
</dbReference>
<dbReference type="InterPro" id="IPR007627">
    <property type="entry name" value="RNA_pol_sigma70_r2"/>
</dbReference>
<dbReference type="NCBIfam" id="TIGR02937">
    <property type="entry name" value="sigma70-ECF"/>
    <property type="match status" value="1"/>
</dbReference>
<dbReference type="NCBIfam" id="TIGR02985">
    <property type="entry name" value="Sig70_bacteroi1"/>
    <property type="match status" value="1"/>
</dbReference>
<comment type="similarity">
    <text evidence="1">Belongs to the sigma-70 factor family. ECF subfamily.</text>
</comment>
<dbReference type="Gene3D" id="1.10.10.10">
    <property type="entry name" value="Winged helix-like DNA-binding domain superfamily/Winged helix DNA-binding domain"/>
    <property type="match status" value="1"/>
</dbReference>
<dbReference type="CDD" id="cd06171">
    <property type="entry name" value="Sigma70_r4"/>
    <property type="match status" value="1"/>
</dbReference>
<sequence>MPVQVQPAVSLWLQGDDPAFKVVFDHYYPRLHRYAIRYLKNEVWAEDTAMEVLAKVWEKKAIITAATFENYLFTIARNQVINLWKKRIEVVVSYDTLEDSGLEDATTDPLLTKELEAVYQQSIAVLPQQRQTIYRMHRNEKLSYKEIADILHISPKTVENQMGAALKHLRAAMMQYLTSVIL</sequence>
<name>A0A1I0RFH1_9BACT</name>
<dbReference type="InterPro" id="IPR013325">
    <property type="entry name" value="RNA_pol_sigma_r2"/>
</dbReference>
<dbReference type="InterPro" id="IPR014327">
    <property type="entry name" value="RNA_pol_sigma70_bacteroid"/>
</dbReference>
<keyword evidence="8" id="KW-1185">Reference proteome</keyword>
<dbReference type="SUPFAM" id="SSF88659">
    <property type="entry name" value="Sigma3 and sigma4 domains of RNA polymerase sigma factors"/>
    <property type="match status" value="1"/>
</dbReference>
<dbReference type="GO" id="GO:0003677">
    <property type="term" value="F:DNA binding"/>
    <property type="evidence" value="ECO:0007669"/>
    <property type="project" value="InterPro"/>
</dbReference>
<dbReference type="GO" id="GO:0006352">
    <property type="term" value="P:DNA-templated transcription initiation"/>
    <property type="evidence" value="ECO:0007669"/>
    <property type="project" value="InterPro"/>
</dbReference>
<gene>
    <name evidence="7" type="ORF">SAMN04488122_2685</name>
</gene>
<dbReference type="Proteomes" id="UP000199310">
    <property type="component" value="Unassembled WGS sequence"/>
</dbReference>
<dbReference type="InterPro" id="IPR039425">
    <property type="entry name" value="RNA_pol_sigma-70-like"/>
</dbReference>
<feature type="domain" description="RNA polymerase sigma-70 region 2" evidence="5">
    <location>
        <begin position="24"/>
        <end position="87"/>
    </location>
</feature>
<dbReference type="Gene3D" id="1.10.1740.10">
    <property type="match status" value="1"/>
</dbReference>
<evidence type="ECO:0000259" key="5">
    <source>
        <dbReference type="Pfam" id="PF04542"/>
    </source>
</evidence>
<feature type="domain" description="RNA polymerase sigma factor 70 region 4 type 2" evidence="6">
    <location>
        <begin position="120"/>
        <end position="169"/>
    </location>
</feature>
<evidence type="ECO:0000256" key="3">
    <source>
        <dbReference type="ARBA" id="ARBA00023082"/>
    </source>
</evidence>
<dbReference type="GO" id="GO:0016987">
    <property type="term" value="F:sigma factor activity"/>
    <property type="evidence" value="ECO:0007669"/>
    <property type="project" value="UniProtKB-KW"/>
</dbReference>
<dbReference type="PANTHER" id="PTHR43133:SF46">
    <property type="entry name" value="RNA POLYMERASE SIGMA-70 FACTOR ECF SUBFAMILY"/>
    <property type="match status" value="1"/>
</dbReference>
<dbReference type="Pfam" id="PF04542">
    <property type="entry name" value="Sigma70_r2"/>
    <property type="match status" value="1"/>
</dbReference>
<keyword evidence="2" id="KW-0805">Transcription regulation</keyword>